<evidence type="ECO:0000259" key="3">
    <source>
        <dbReference type="Pfam" id="PF13505"/>
    </source>
</evidence>
<dbReference type="EMBL" id="JBHSCZ010000001">
    <property type="protein sequence ID" value="MFC4262153.1"/>
    <property type="molecule type" value="Genomic_DNA"/>
</dbReference>
<accession>A0ABV8QS04</accession>
<evidence type="ECO:0000313" key="5">
    <source>
        <dbReference type="Proteomes" id="UP001595907"/>
    </source>
</evidence>
<evidence type="ECO:0000256" key="2">
    <source>
        <dbReference type="SAM" id="SignalP"/>
    </source>
</evidence>
<reference evidence="5" key="1">
    <citation type="journal article" date="2019" name="Int. J. Syst. Evol. Microbiol.">
        <title>The Global Catalogue of Microorganisms (GCM) 10K type strain sequencing project: providing services to taxonomists for standard genome sequencing and annotation.</title>
        <authorList>
            <consortium name="The Broad Institute Genomics Platform"/>
            <consortium name="The Broad Institute Genome Sequencing Center for Infectious Disease"/>
            <person name="Wu L."/>
            <person name="Ma J."/>
        </authorList>
    </citation>
    <scope>NUCLEOTIDE SEQUENCE [LARGE SCALE GENOMIC DNA]</scope>
    <source>
        <strain evidence="5">CECT 8289</strain>
    </source>
</reference>
<evidence type="ECO:0000256" key="1">
    <source>
        <dbReference type="ARBA" id="ARBA00022729"/>
    </source>
</evidence>
<gene>
    <name evidence="4" type="ORF">ACFOWM_04660</name>
</gene>
<dbReference type="Pfam" id="PF13505">
    <property type="entry name" value="OMP_b-brl"/>
    <property type="match status" value="1"/>
</dbReference>
<feature type="signal peptide" evidence="2">
    <location>
        <begin position="1"/>
        <end position="19"/>
    </location>
</feature>
<organism evidence="4 5">
    <name type="scientific">Ferruginibacter yonginensis</name>
    <dbReference type="NCBI Taxonomy" id="1310416"/>
    <lineage>
        <taxon>Bacteria</taxon>
        <taxon>Pseudomonadati</taxon>
        <taxon>Bacteroidota</taxon>
        <taxon>Chitinophagia</taxon>
        <taxon>Chitinophagales</taxon>
        <taxon>Chitinophagaceae</taxon>
        <taxon>Ferruginibacter</taxon>
    </lineage>
</organism>
<comment type="caution">
    <text evidence="4">The sequence shown here is derived from an EMBL/GenBank/DDBJ whole genome shotgun (WGS) entry which is preliminary data.</text>
</comment>
<dbReference type="InterPro" id="IPR027385">
    <property type="entry name" value="Beta-barrel_OMP"/>
</dbReference>
<keyword evidence="1 2" id="KW-0732">Signal</keyword>
<dbReference type="InterPro" id="IPR011250">
    <property type="entry name" value="OMP/PagP_B-barrel"/>
</dbReference>
<sequence length="177" mass="18682">MKKVFLSVAVIAAAIGANAQTKKTVDNPFKFSIGAEVAAPVGDFGDSYKVGFGGSLQADYSVAPELSLNVNAGYLTFAGKSQTITVPGGSITFKPENFSIIPVLGGIRYNFTPQFYGSAQLGAAFSTEKNGKTSFTYAPGIGYKFSENVDALLKYTGYDQKNTSTSSTIGLRVAYTF</sequence>
<dbReference type="RefSeq" id="WP_379707514.1">
    <property type="nucleotide sequence ID" value="NZ_JBHSCZ010000001.1"/>
</dbReference>
<dbReference type="Gene3D" id="2.40.160.20">
    <property type="match status" value="1"/>
</dbReference>
<dbReference type="SUPFAM" id="SSF56925">
    <property type="entry name" value="OMPA-like"/>
    <property type="match status" value="1"/>
</dbReference>
<protein>
    <submittedName>
        <fullName evidence="4">Outer membrane beta-barrel protein</fullName>
    </submittedName>
</protein>
<feature type="domain" description="Outer membrane protein beta-barrel" evidence="3">
    <location>
        <begin position="11"/>
        <end position="177"/>
    </location>
</feature>
<dbReference type="Proteomes" id="UP001595907">
    <property type="component" value="Unassembled WGS sequence"/>
</dbReference>
<evidence type="ECO:0000313" key="4">
    <source>
        <dbReference type="EMBL" id="MFC4262153.1"/>
    </source>
</evidence>
<feature type="chain" id="PRO_5047303391" evidence="2">
    <location>
        <begin position="20"/>
        <end position="177"/>
    </location>
</feature>
<name>A0ABV8QS04_9BACT</name>
<keyword evidence="5" id="KW-1185">Reference proteome</keyword>
<proteinExistence type="predicted"/>